<dbReference type="KEGG" id="scyp:JYB88_01490"/>
<evidence type="ECO:0000313" key="4">
    <source>
        <dbReference type="EMBL" id="QSX30367.1"/>
    </source>
</evidence>
<keyword evidence="1" id="KW-0378">Hydrolase</keyword>
<accession>A0A974XL10</accession>
<dbReference type="GO" id="GO:0006508">
    <property type="term" value="P:proteolysis"/>
    <property type="evidence" value="ECO:0007669"/>
    <property type="project" value="InterPro"/>
</dbReference>
<dbReference type="PANTHER" id="PTHR42776">
    <property type="entry name" value="SERINE PEPTIDASE S9 FAMILY MEMBER"/>
    <property type="match status" value="1"/>
</dbReference>
<feature type="chain" id="PRO_5037606500" evidence="2">
    <location>
        <begin position="21"/>
        <end position="650"/>
    </location>
</feature>
<protein>
    <submittedName>
        <fullName evidence="4">S9 family peptidase</fullName>
    </submittedName>
</protein>
<proteinExistence type="predicted"/>
<feature type="signal peptide" evidence="2">
    <location>
        <begin position="1"/>
        <end position="20"/>
    </location>
</feature>
<dbReference type="SUPFAM" id="SSF82171">
    <property type="entry name" value="DPP6 N-terminal domain-like"/>
    <property type="match status" value="1"/>
</dbReference>
<name>A0A974XL10_9GAMM</name>
<dbReference type="EMBL" id="CP071504">
    <property type="protein sequence ID" value="QSX30367.1"/>
    <property type="molecule type" value="Genomic_DNA"/>
</dbReference>
<organism evidence="4 5">
    <name type="scientific">Shewanella cyperi</name>
    <dbReference type="NCBI Taxonomy" id="2814292"/>
    <lineage>
        <taxon>Bacteria</taxon>
        <taxon>Pseudomonadati</taxon>
        <taxon>Pseudomonadota</taxon>
        <taxon>Gammaproteobacteria</taxon>
        <taxon>Alteromonadales</taxon>
        <taxon>Shewanellaceae</taxon>
        <taxon>Shewanella</taxon>
    </lineage>
</organism>
<evidence type="ECO:0000256" key="1">
    <source>
        <dbReference type="ARBA" id="ARBA00022801"/>
    </source>
</evidence>
<dbReference type="PANTHER" id="PTHR42776:SF27">
    <property type="entry name" value="DIPEPTIDYL PEPTIDASE FAMILY MEMBER 6"/>
    <property type="match status" value="1"/>
</dbReference>
<dbReference type="Proteomes" id="UP000663281">
    <property type="component" value="Chromosome"/>
</dbReference>
<dbReference type="FunFam" id="3.40.50.1820:FF:000442">
    <property type="entry name" value="Subfamily S9C unassigned peptidase"/>
    <property type="match status" value="1"/>
</dbReference>
<dbReference type="GO" id="GO:0004252">
    <property type="term" value="F:serine-type endopeptidase activity"/>
    <property type="evidence" value="ECO:0007669"/>
    <property type="project" value="TreeGrafter"/>
</dbReference>
<evidence type="ECO:0000259" key="3">
    <source>
        <dbReference type="Pfam" id="PF00326"/>
    </source>
</evidence>
<evidence type="ECO:0000313" key="5">
    <source>
        <dbReference type="Proteomes" id="UP000663281"/>
    </source>
</evidence>
<dbReference type="AlphaFoldDB" id="A0A974XL10"/>
<reference evidence="4 5" key="1">
    <citation type="submission" date="2021-03" db="EMBL/GenBank/DDBJ databases">
        <title>Novel species identification of genus Shewanella.</title>
        <authorList>
            <person name="Liu G."/>
            <person name="Zhang Q."/>
        </authorList>
    </citation>
    <scope>NUCLEOTIDE SEQUENCE [LARGE SCALE GENOMIC DNA]</scope>
    <source>
        <strain evidence="4 5">FJAT-53726</strain>
    </source>
</reference>
<dbReference type="InterPro" id="IPR001375">
    <property type="entry name" value="Peptidase_S9_cat"/>
</dbReference>
<keyword evidence="2" id="KW-0732">Signal</keyword>
<dbReference type="SUPFAM" id="SSF53474">
    <property type="entry name" value="alpha/beta-Hydrolases"/>
    <property type="match status" value="1"/>
</dbReference>
<dbReference type="Pfam" id="PF00326">
    <property type="entry name" value="Peptidase_S9"/>
    <property type="match status" value="1"/>
</dbReference>
<dbReference type="InterPro" id="IPR029058">
    <property type="entry name" value="AB_hydrolase_fold"/>
</dbReference>
<keyword evidence="5" id="KW-1185">Reference proteome</keyword>
<dbReference type="Gene3D" id="3.40.50.1820">
    <property type="entry name" value="alpha/beta hydrolase"/>
    <property type="match status" value="1"/>
</dbReference>
<evidence type="ECO:0000256" key="2">
    <source>
        <dbReference type="SAM" id="SignalP"/>
    </source>
</evidence>
<dbReference type="RefSeq" id="WP_207325236.1">
    <property type="nucleotide sequence ID" value="NZ_CP071504.1"/>
</dbReference>
<feature type="domain" description="Peptidase S9 prolyl oligopeptidase catalytic" evidence="3">
    <location>
        <begin position="439"/>
        <end position="649"/>
    </location>
</feature>
<gene>
    <name evidence="4" type="ORF">JYB88_01490</name>
</gene>
<sequence length="650" mass="72287">MPYIRLFGTLLLLLSTASHAMTAEERFARPYQYSNLKLSPDGAYLSGIVMNEGKAKLAIMDTATLSLKHAVAFPGNAQVGDYEWVNDERVVLEKVYIEAGNDVPQYYGELFAVNADGSKATYLFGYDSGEQETGSHFKKNTAIRATAYILDPLRSDQKNMLVRAISWNAVNVSFETPPVVYKVDVYRGIRRKVTGSPIGYANFLTDNDGEVRFVAGKDANNDTQVFFREDGDWHSSDKLNLDLNNFFPLSFADGKNVIYAAGNEANETLAVYKIDLESGSKSKIIQDANVDPDGYWFNGQSKQLYAVEFNDGYPTYAFVNPEDEHAKLMKSLLAALPGHQVQIVSEDTNGELAVITAFNDRNPGDYYLFNRKTNKLRYLVSVNDALDPEKMAEVKPFEVIAQDGTKLMAYLTLPHGVDAKNLPLVVNPHGGPHGIRDRWEFNSQNQYLASLGLAVLQVNFRGSGGYDYAFEAAGYGKWGSDMQNDIIDATRQVIANGTADKDRVCIVGTSFGGYSALQSSILAPDLFKCAVGIAGVYDLEMMFDEGDIQKRVSGRAYLKDVLPKDKATLHAMSPAYNVDKLKAKLMLVHGGKDDRTPIEQFEALEKALKAKDYPYQKLVVDNEGHGFYNEKNRVMLYSELKNFLKTNLKL</sequence>